<keyword evidence="1" id="KW-0812">Transmembrane</keyword>
<dbReference type="InParanoid" id="V4UM12"/>
<evidence type="ECO:0000313" key="2">
    <source>
        <dbReference type="EMBL" id="ESR65280.1"/>
    </source>
</evidence>
<evidence type="ECO:0000313" key="3">
    <source>
        <dbReference type="Proteomes" id="UP000030687"/>
    </source>
</evidence>
<dbReference type="Proteomes" id="UP000030687">
    <property type="component" value="Unassembled WGS sequence"/>
</dbReference>
<dbReference type="KEGG" id="cic:CICLE_v10010246mg"/>
<proteinExistence type="predicted"/>
<name>V4UM12_CITCL</name>
<protein>
    <submittedName>
        <fullName evidence="2">Uncharacterized protein</fullName>
    </submittedName>
</protein>
<keyword evidence="3" id="KW-1185">Reference proteome</keyword>
<organism evidence="2 3">
    <name type="scientific">Citrus clementina</name>
    <name type="common">Clementine</name>
    <name type="synonym">Citrus deliciosa x Citrus sinensis</name>
    <dbReference type="NCBI Taxonomy" id="85681"/>
    <lineage>
        <taxon>Eukaryota</taxon>
        <taxon>Viridiplantae</taxon>
        <taxon>Streptophyta</taxon>
        <taxon>Embryophyta</taxon>
        <taxon>Tracheophyta</taxon>
        <taxon>Spermatophyta</taxon>
        <taxon>Magnoliopsida</taxon>
        <taxon>eudicotyledons</taxon>
        <taxon>Gunneridae</taxon>
        <taxon>Pentapetalae</taxon>
        <taxon>rosids</taxon>
        <taxon>malvids</taxon>
        <taxon>Sapindales</taxon>
        <taxon>Rutaceae</taxon>
        <taxon>Aurantioideae</taxon>
        <taxon>Citrus</taxon>
    </lineage>
</organism>
<feature type="transmembrane region" description="Helical" evidence="1">
    <location>
        <begin position="58"/>
        <end position="77"/>
    </location>
</feature>
<dbReference type="OMA" id="RITRVPW"/>
<dbReference type="Gramene" id="ESR65280">
    <property type="protein sequence ID" value="ESR65280"/>
    <property type="gene ID" value="CICLE_v10010246mg"/>
</dbReference>
<gene>
    <name evidence="2" type="ORF">CICLE_v10010246mg</name>
</gene>
<reference evidence="2 3" key="1">
    <citation type="submission" date="2013-10" db="EMBL/GenBank/DDBJ databases">
        <authorList>
            <consortium name="International Citrus Genome Consortium"/>
            <person name="Jenkins J."/>
            <person name="Schmutz J."/>
            <person name="Prochnik S."/>
            <person name="Rokhsar D."/>
            <person name="Gmitter F."/>
            <person name="Ollitrault P."/>
            <person name="Machado M."/>
            <person name="Talon M."/>
            <person name="Wincker P."/>
            <person name="Jaillon O."/>
            <person name="Morgante M."/>
        </authorList>
    </citation>
    <scope>NUCLEOTIDE SEQUENCE</scope>
    <source>
        <strain evidence="3">cv. Clemenules</strain>
    </source>
</reference>
<keyword evidence="1" id="KW-0472">Membrane</keyword>
<evidence type="ECO:0000256" key="1">
    <source>
        <dbReference type="SAM" id="Phobius"/>
    </source>
</evidence>
<accession>V4UM12</accession>
<dbReference type="AlphaFoldDB" id="V4UM12"/>
<keyword evidence="1" id="KW-1133">Transmembrane helix</keyword>
<dbReference type="EMBL" id="KI535697">
    <property type="protein sequence ID" value="ESR65280.1"/>
    <property type="molecule type" value="Genomic_DNA"/>
</dbReference>
<sequence>MPGNRVSDGTRFPVSNSCATGLFSSLDTFEDQIVPFAWLRRTRFPLLLLAKTPCGSRIGVFLLATQTTVSWLIWYHIPKYMFFELPGDKKPSSNL</sequence>